<dbReference type="EMBL" id="KV895663">
    <property type="protein sequence ID" value="OON17244.1"/>
    <property type="molecule type" value="Genomic_DNA"/>
</dbReference>
<evidence type="ECO:0000313" key="1">
    <source>
        <dbReference type="EMBL" id="OON17244.1"/>
    </source>
</evidence>
<accession>A0A1S8WSF0</accession>
<keyword evidence="2" id="KW-1185">Reference proteome</keyword>
<dbReference type="PANTHER" id="PTHR47331">
    <property type="entry name" value="PHD-TYPE DOMAIN-CONTAINING PROTEIN"/>
    <property type="match status" value="1"/>
</dbReference>
<dbReference type="AlphaFoldDB" id="A0A1S8WSF0"/>
<feature type="non-terminal residue" evidence="1">
    <location>
        <position position="167"/>
    </location>
</feature>
<reference evidence="1 2" key="1">
    <citation type="submission" date="2015-03" db="EMBL/GenBank/DDBJ databases">
        <title>Draft genome of the nematode, Opisthorchis viverrini.</title>
        <authorList>
            <person name="Mitreva M."/>
        </authorList>
    </citation>
    <scope>NUCLEOTIDE SEQUENCE [LARGE SCALE GENOMIC DNA]</scope>
    <source>
        <strain evidence="1">Khon Kaen</strain>
    </source>
</reference>
<proteinExistence type="predicted"/>
<evidence type="ECO:0000313" key="2">
    <source>
        <dbReference type="Proteomes" id="UP000243686"/>
    </source>
</evidence>
<dbReference type="Proteomes" id="UP000243686">
    <property type="component" value="Unassembled WGS sequence"/>
</dbReference>
<sequence length="167" mass="19207">MTDIQAMFHRVRVPEGRNALRYLWWDSEKLEGPLLEYRICVHLFGATFSPSCAAFALNRAVLDKGKSYVDVAKEAKQSPELLVTDPYLRGSVEIDAGRRRIQTFEMSEQRFTDKSDCAVDCVQLSLKEPSLQRTIGLNWNLKEGSYRFHVQPMTSLATRRNQQRPPN</sequence>
<gene>
    <name evidence="1" type="ORF">X801_06924</name>
</gene>
<name>A0A1S8WSF0_OPIVI</name>
<protein>
    <submittedName>
        <fullName evidence="1">Uncharacterized protein</fullName>
    </submittedName>
</protein>
<organism evidence="1 2">
    <name type="scientific">Opisthorchis viverrini</name>
    <name type="common">Southeast Asian liver fluke</name>
    <dbReference type="NCBI Taxonomy" id="6198"/>
    <lineage>
        <taxon>Eukaryota</taxon>
        <taxon>Metazoa</taxon>
        <taxon>Spiralia</taxon>
        <taxon>Lophotrochozoa</taxon>
        <taxon>Platyhelminthes</taxon>
        <taxon>Trematoda</taxon>
        <taxon>Digenea</taxon>
        <taxon>Opisthorchiida</taxon>
        <taxon>Opisthorchiata</taxon>
        <taxon>Opisthorchiidae</taxon>
        <taxon>Opisthorchis</taxon>
    </lineage>
</organism>